<organism evidence="2 3">
    <name type="scientific">Fundulus heteroclitus</name>
    <name type="common">Killifish</name>
    <name type="synonym">Mummichog</name>
    <dbReference type="NCBI Taxonomy" id="8078"/>
    <lineage>
        <taxon>Eukaryota</taxon>
        <taxon>Metazoa</taxon>
        <taxon>Chordata</taxon>
        <taxon>Craniata</taxon>
        <taxon>Vertebrata</taxon>
        <taxon>Euteleostomi</taxon>
        <taxon>Actinopterygii</taxon>
        <taxon>Neopterygii</taxon>
        <taxon>Teleostei</taxon>
        <taxon>Neoteleostei</taxon>
        <taxon>Acanthomorphata</taxon>
        <taxon>Ovalentaria</taxon>
        <taxon>Atherinomorphae</taxon>
        <taxon>Cyprinodontiformes</taxon>
        <taxon>Fundulidae</taxon>
        <taxon>Fundulus</taxon>
    </lineage>
</organism>
<feature type="region of interest" description="Disordered" evidence="1">
    <location>
        <begin position="1"/>
        <end position="24"/>
    </location>
</feature>
<name>A0A3Q2SU08_FUNHE</name>
<evidence type="ECO:0000256" key="1">
    <source>
        <dbReference type="SAM" id="MobiDB-lite"/>
    </source>
</evidence>
<dbReference type="Proteomes" id="UP000265000">
    <property type="component" value="Unplaced"/>
</dbReference>
<proteinExistence type="predicted"/>
<dbReference type="Ensembl" id="ENSFHET00000010504.1">
    <property type="protein sequence ID" value="ENSFHEP00000003463.1"/>
    <property type="gene ID" value="ENSFHEG00000004343.1"/>
</dbReference>
<keyword evidence="3" id="KW-1185">Reference proteome</keyword>
<feature type="region of interest" description="Disordered" evidence="1">
    <location>
        <begin position="73"/>
        <end position="92"/>
    </location>
</feature>
<protein>
    <submittedName>
        <fullName evidence="2">Uncharacterized protein</fullName>
    </submittedName>
</protein>
<feature type="compositionally biased region" description="Polar residues" evidence="1">
    <location>
        <begin position="15"/>
        <end position="24"/>
    </location>
</feature>
<reference evidence="2" key="2">
    <citation type="submission" date="2025-09" db="UniProtKB">
        <authorList>
            <consortium name="Ensembl"/>
        </authorList>
    </citation>
    <scope>IDENTIFICATION</scope>
</reference>
<sequence>IHPLNHLHGQKMLLGNNNDSPTGTTNYLDASRAAFAHSVGHRGTGRINHGDETQKAELLRGEVWDLALRLLPHQRGDIPRPKSQLLQPRTNH</sequence>
<accession>A0A3Q2SU08</accession>
<evidence type="ECO:0000313" key="3">
    <source>
        <dbReference type="Proteomes" id="UP000265000"/>
    </source>
</evidence>
<evidence type="ECO:0000313" key="2">
    <source>
        <dbReference type="Ensembl" id="ENSFHEP00000003463.1"/>
    </source>
</evidence>
<reference evidence="2" key="1">
    <citation type="submission" date="2025-08" db="UniProtKB">
        <authorList>
            <consortium name="Ensembl"/>
        </authorList>
    </citation>
    <scope>IDENTIFICATION</scope>
</reference>
<dbReference type="AlphaFoldDB" id="A0A3Q2SU08"/>